<evidence type="ECO:0000313" key="2">
    <source>
        <dbReference type="Proteomes" id="UP001603857"/>
    </source>
</evidence>
<sequence>MKVGVHLASRCSNCGNSFETLQHVFFQFPCALIVWSWLSNKVKVNLVRDSLSDLLHIVVQHWEGDLHQMVICIIIRSIWHIWLLRNNSKHNGTCLSPHALLACIAGSITLSRNMRLCMIHSWHDKSILHDFDIKTSMATQGFPKKRSGTLLWIVL</sequence>
<name>A0ABD1L6W8_9FABA</name>
<comment type="caution">
    <text evidence="1">The sequence shown here is derived from an EMBL/GenBank/DDBJ whole genome shotgun (WGS) entry which is preliminary data.</text>
</comment>
<accession>A0ABD1L6W8</accession>
<dbReference type="AlphaFoldDB" id="A0ABD1L6W8"/>
<protein>
    <recommendedName>
        <fullName evidence="3">Reverse transcriptase zinc-binding domain-containing protein</fullName>
    </recommendedName>
</protein>
<gene>
    <name evidence="1" type="ORF">Fmac_028229</name>
</gene>
<evidence type="ECO:0008006" key="3">
    <source>
        <dbReference type="Google" id="ProtNLM"/>
    </source>
</evidence>
<keyword evidence="2" id="KW-1185">Reference proteome</keyword>
<proteinExistence type="predicted"/>
<dbReference type="EMBL" id="JBGMDY010000010">
    <property type="protein sequence ID" value="KAL2319260.1"/>
    <property type="molecule type" value="Genomic_DNA"/>
</dbReference>
<organism evidence="1 2">
    <name type="scientific">Flemingia macrophylla</name>
    <dbReference type="NCBI Taxonomy" id="520843"/>
    <lineage>
        <taxon>Eukaryota</taxon>
        <taxon>Viridiplantae</taxon>
        <taxon>Streptophyta</taxon>
        <taxon>Embryophyta</taxon>
        <taxon>Tracheophyta</taxon>
        <taxon>Spermatophyta</taxon>
        <taxon>Magnoliopsida</taxon>
        <taxon>eudicotyledons</taxon>
        <taxon>Gunneridae</taxon>
        <taxon>Pentapetalae</taxon>
        <taxon>rosids</taxon>
        <taxon>fabids</taxon>
        <taxon>Fabales</taxon>
        <taxon>Fabaceae</taxon>
        <taxon>Papilionoideae</taxon>
        <taxon>50 kb inversion clade</taxon>
        <taxon>NPAAA clade</taxon>
        <taxon>indigoferoid/millettioid clade</taxon>
        <taxon>Phaseoleae</taxon>
        <taxon>Flemingia</taxon>
    </lineage>
</organism>
<reference evidence="1 2" key="1">
    <citation type="submission" date="2024-08" db="EMBL/GenBank/DDBJ databases">
        <title>Insights into the chromosomal genome structure of Flemingia macrophylla.</title>
        <authorList>
            <person name="Ding Y."/>
            <person name="Zhao Y."/>
            <person name="Bi W."/>
            <person name="Wu M."/>
            <person name="Zhao G."/>
            <person name="Gong Y."/>
            <person name="Li W."/>
            <person name="Zhang P."/>
        </authorList>
    </citation>
    <scope>NUCLEOTIDE SEQUENCE [LARGE SCALE GENOMIC DNA]</scope>
    <source>
        <strain evidence="1">DYQJB</strain>
        <tissue evidence="1">Leaf</tissue>
    </source>
</reference>
<evidence type="ECO:0000313" key="1">
    <source>
        <dbReference type="EMBL" id="KAL2319260.1"/>
    </source>
</evidence>
<dbReference type="Proteomes" id="UP001603857">
    <property type="component" value="Unassembled WGS sequence"/>
</dbReference>